<feature type="transmembrane region" description="Helical" evidence="15">
    <location>
        <begin position="595"/>
        <end position="619"/>
    </location>
</feature>
<evidence type="ECO:0000256" key="6">
    <source>
        <dbReference type="ARBA" id="ARBA00022692"/>
    </source>
</evidence>
<evidence type="ECO:0000256" key="8">
    <source>
        <dbReference type="ARBA" id="ARBA00022837"/>
    </source>
</evidence>
<dbReference type="Gene3D" id="1.25.40.20">
    <property type="entry name" value="Ankyrin repeat-containing domain"/>
    <property type="match status" value="1"/>
</dbReference>
<dbReference type="InterPro" id="IPR002110">
    <property type="entry name" value="Ankyrin_rpt"/>
</dbReference>
<evidence type="ECO:0000256" key="2">
    <source>
        <dbReference type="ARBA" id="ARBA00022448"/>
    </source>
</evidence>
<feature type="compositionally biased region" description="Basic and acidic residues" evidence="14">
    <location>
        <begin position="955"/>
        <end position="972"/>
    </location>
</feature>
<keyword evidence="2" id="KW-0813">Transport</keyword>
<evidence type="ECO:0000256" key="9">
    <source>
        <dbReference type="ARBA" id="ARBA00022989"/>
    </source>
</evidence>
<evidence type="ECO:0000256" key="5">
    <source>
        <dbReference type="ARBA" id="ARBA00022673"/>
    </source>
</evidence>
<feature type="compositionally biased region" description="Basic and acidic residues" evidence="14">
    <location>
        <begin position="933"/>
        <end position="948"/>
    </location>
</feature>
<feature type="compositionally biased region" description="Basic and acidic residues" evidence="14">
    <location>
        <begin position="822"/>
        <end position="839"/>
    </location>
</feature>
<keyword evidence="4" id="KW-0109">Calcium transport</keyword>
<comment type="subcellular location">
    <subcellularLocation>
        <location evidence="1">Cell membrane</location>
        <topology evidence="1">Multi-pass membrane protein</topology>
    </subcellularLocation>
</comment>
<feature type="transmembrane region" description="Helical" evidence="15">
    <location>
        <begin position="425"/>
        <end position="444"/>
    </location>
</feature>
<feature type="repeat" description="ANK" evidence="13">
    <location>
        <begin position="236"/>
        <end position="268"/>
    </location>
</feature>
<feature type="transmembrane region" description="Helical" evidence="15">
    <location>
        <begin position="544"/>
        <end position="560"/>
    </location>
</feature>
<dbReference type="InterPro" id="IPR036770">
    <property type="entry name" value="Ankyrin_rpt-contain_sf"/>
</dbReference>
<feature type="region of interest" description="Disordered" evidence="14">
    <location>
        <begin position="40"/>
        <end position="59"/>
    </location>
</feature>
<dbReference type="GeneID" id="100369396"/>
<feature type="domain" description="Ion transport" evidence="16">
    <location>
        <begin position="422"/>
        <end position="681"/>
    </location>
</feature>
<evidence type="ECO:0000256" key="13">
    <source>
        <dbReference type="PROSITE-ProRule" id="PRU00023"/>
    </source>
</evidence>
<dbReference type="PROSITE" id="PS50297">
    <property type="entry name" value="ANK_REP_REGION"/>
    <property type="match status" value="4"/>
</dbReference>
<dbReference type="InterPro" id="IPR005821">
    <property type="entry name" value="Ion_trans_dom"/>
</dbReference>
<feature type="repeat" description="ANK" evidence="13">
    <location>
        <begin position="269"/>
        <end position="301"/>
    </location>
</feature>
<dbReference type="Gene3D" id="1.10.287.70">
    <property type="match status" value="1"/>
</dbReference>
<dbReference type="Pfam" id="PF12796">
    <property type="entry name" value="Ank_2"/>
    <property type="match status" value="2"/>
</dbReference>
<evidence type="ECO:0000259" key="16">
    <source>
        <dbReference type="Pfam" id="PF00520"/>
    </source>
</evidence>
<feature type="region of interest" description="Disordered" evidence="14">
    <location>
        <begin position="994"/>
        <end position="1026"/>
    </location>
</feature>
<sequence>MSSDDEKKKSSKKKSHRRKRIHPSLGDTVEGLDNVAALELEEKPKSNNEPWLKESNKFKAAEEGPKSAGDAFLLYNNVIKAGDKFKSFRTSRRKDFCPEASVSDGKGAKGGQLDEYIPEDYTSRSNANRALISYFAALAKSDKEDDLIDLEFVENMLDNNADVRCTDKHGQSILHEVARVWETDVAKFLLDKGCEINQGDNFGRTALHVAAAVDYSEMVDFLLDHGAEIECKTDGEHQTPLHYAAKNDACNSLKTLIRRGAHIHATDYKRRTPLQVAAEGDRSETARLLLELGADASDEDDSHMLALVLMITKMPPVAREAMDQYHRTDRANRKQFFDLHHLEPFKPDFEKRPPCRLPLQVIVEYKQLDLIIHPVIQQLIKTKWKRFGRRGAWKQTILNFIFIMLWTVIGVTLPKDSDQYNFPLAIWRVILEALALAFTLFQIIQELQEFFQSKKSFNKWKDWRTAELERDIEFCHPRWPQEKLYLEREVDEIQGMGPSYFSDSWNYFDWFVYFLLLCCSVLHIVDIALEQDTDETGDDIPSKVLHRLFAITIIFLWLRLMKSCRAFAALGPFIVMLGKIMIDIARFGYLYLEFWIPYCCAFWMIFGVTGLVTGMESFYSVGYSLFRMTLVDDYDYEGMKAVDPIMADILCGTFLAVSAVLCLNLMIALLSDTFQRVYDNAKSNAAMQKAAIVLGVEDGLSTKDRKKFMTHIWEHCAPEELYYDDDLTGPGAGDDLKKITVQIKDDLDEMNEALRAANVTHTPGSNSLNDEVQSLKGDVEDLKRTQERQFDDIKRDVKNVLNILEELLRRGGGSGGGGGNFHRGDPGNRRGRGGRFDPRDDGDDDYRGMGGSHRPISTADDPRLQSLQRVYTTQLMAADNESSRRARSISPHQYRAPVLPDSLLEPGPTRSSIMMDPVPPVPGTIKQKSTSPEAEKEKLKKYRQESVQKRKKRHAQEEYLLHRQSSDARESLSSELDGDVSQFTDRDGLVVHMSGMSVSSPQPDLAKEVKIKSNVLGDSSPRSSEA</sequence>
<accession>A0ABM0MYT5</accession>
<feature type="region of interest" description="Disordered" evidence="14">
    <location>
        <begin position="809"/>
        <end position="981"/>
    </location>
</feature>
<feature type="repeat" description="ANK" evidence="13">
    <location>
        <begin position="202"/>
        <end position="234"/>
    </location>
</feature>
<dbReference type="RefSeq" id="XP_006825176.1">
    <property type="nucleotide sequence ID" value="XM_006825113.1"/>
</dbReference>
<evidence type="ECO:0000256" key="4">
    <source>
        <dbReference type="ARBA" id="ARBA00022568"/>
    </source>
</evidence>
<evidence type="ECO:0000256" key="12">
    <source>
        <dbReference type="ARBA" id="ARBA00023303"/>
    </source>
</evidence>
<keyword evidence="11 15" id="KW-0472">Membrane</keyword>
<feature type="compositionally biased region" description="Gly residues" evidence="14">
    <location>
        <begin position="810"/>
        <end position="821"/>
    </location>
</feature>
<evidence type="ECO:0000256" key="7">
    <source>
        <dbReference type="ARBA" id="ARBA00022737"/>
    </source>
</evidence>
<evidence type="ECO:0000256" key="1">
    <source>
        <dbReference type="ARBA" id="ARBA00004651"/>
    </source>
</evidence>
<feature type="compositionally biased region" description="Polar residues" evidence="14">
    <location>
        <begin position="865"/>
        <end position="875"/>
    </location>
</feature>
<keyword evidence="6 15" id="KW-0812">Transmembrane</keyword>
<evidence type="ECO:0000313" key="17">
    <source>
        <dbReference type="Proteomes" id="UP000694865"/>
    </source>
</evidence>
<evidence type="ECO:0000256" key="3">
    <source>
        <dbReference type="ARBA" id="ARBA00022475"/>
    </source>
</evidence>
<keyword evidence="13" id="KW-0040">ANK repeat</keyword>
<evidence type="ECO:0000256" key="10">
    <source>
        <dbReference type="ARBA" id="ARBA00023065"/>
    </source>
</evidence>
<dbReference type="SMART" id="SM00248">
    <property type="entry name" value="ANK"/>
    <property type="match status" value="5"/>
</dbReference>
<dbReference type="SUPFAM" id="SSF48403">
    <property type="entry name" value="Ankyrin repeat"/>
    <property type="match status" value="1"/>
</dbReference>
<reference evidence="18" key="1">
    <citation type="submission" date="2025-08" db="UniProtKB">
        <authorList>
            <consortium name="RefSeq"/>
        </authorList>
    </citation>
    <scope>IDENTIFICATION</scope>
    <source>
        <tissue evidence="18">Testes</tissue>
    </source>
</reference>
<keyword evidence="3" id="KW-1003">Cell membrane</keyword>
<dbReference type="InterPro" id="IPR024862">
    <property type="entry name" value="TRPV"/>
</dbReference>
<keyword evidence="5" id="KW-0107">Calcium channel</keyword>
<keyword evidence="9 15" id="KW-1133">Transmembrane helix</keyword>
<keyword evidence="10" id="KW-0406">Ion transport</keyword>
<dbReference type="PROSITE" id="PS50088">
    <property type="entry name" value="ANK_REPEAT"/>
    <property type="match status" value="4"/>
</dbReference>
<feature type="transmembrane region" description="Helical" evidence="15">
    <location>
        <begin position="567"/>
        <end position="589"/>
    </location>
</feature>
<feature type="repeat" description="ANK" evidence="13">
    <location>
        <begin position="169"/>
        <end position="201"/>
    </location>
</feature>
<feature type="transmembrane region" description="Helical" evidence="15">
    <location>
        <begin position="510"/>
        <end position="529"/>
    </location>
</feature>
<feature type="transmembrane region" description="Helical" evidence="15">
    <location>
        <begin position="396"/>
        <end position="413"/>
    </location>
</feature>
<dbReference type="Pfam" id="PF00520">
    <property type="entry name" value="Ion_trans"/>
    <property type="match status" value="1"/>
</dbReference>
<keyword evidence="12" id="KW-0407">Ion channel</keyword>
<dbReference type="PANTHER" id="PTHR10582:SF33">
    <property type="entry name" value="TRANSIENT RECEPTOR POTENTIAL CHANNEL PYREXIA"/>
    <property type="match status" value="1"/>
</dbReference>
<dbReference type="Proteomes" id="UP000694865">
    <property type="component" value="Unplaced"/>
</dbReference>
<gene>
    <name evidence="18" type="primary">LOC100369396</name>
</gene>
<keyword evidence="7" id="KW-0677">Repeat</keyword>
<evidence type="ECO:0000313" key="18">
    <source>
        <dbReference type="RefSeq" id="XP_006825176.1"/>
    </source>
</evidence>
<keyword evidence="17" id="KW-1185">Reference proteome</keyword>
<protein>
    <submittedName>
        <fullName evidence="18">Short transient receptor potential channel 4-like</fullName>
    </submittedName>
</protein>
<feature type="transmembrane region" description="Helical" evidence="15">
    <location>
        <begin position="649"/>
        <end position="670"/>
    </location>
</feature>
<name>A0ABM0MYT5_SACKO</name>
<evidence type="ECO:0000256" key="11">
    <source>
        <dbReference type="ARBA" id="ARBA00023136"/>
    </source>
</evidence>
<feature type="compositionally biased region" description="Polar residues" evidence="14">
    <location>
        <begin position="1016"/>
        <end position="1026"/>
    </location>
</feature>
<organism evidence="17 18">
    <name type="scientific">Saccoglossus kowalevskii</name>
    <name type="common">Acorn worm</name>
    <dbReference type="NCBI Taxonomy" id="10224"/>
    <lineage>
        <taxon>Eukaryota</taxon>
        <taxon>Metazoa</taxon>
        <taxon>Hemichordata</taxon>
        <taxon>Enteropneusta</taxon>
        <taxon>Harrimaniidae</taxon>
        <taxon>Saccoglossus</taxon>
    </lineage>
</organism>
<evidence type="ECO:0000256" key="14">
    <source>
        <dbReference type="SAM" id="MobiDB-lite"/>
    </source>
</evidence>
<proteinExistence type="predicted"/>
<feature type="compositionally biased region" description="Basic residues" evidence="14">
    <location>
        <begin position="9"/>
        <end position="22"/>
    </location>
</feature>
<evidence type="ECO:0000256" key="15">
    <source>
        <dbReference type="SAM" id="Phobius"/>
    </source>
</evidence>
<keyword evidence="8" id="KW-0106">Calcium</keyword>
<dbReference type="PANTHER" id="PTHR10582">
    <property type="entry name" value="TRANSIENT RECEPTOR POTENTIAL ION CHANNEL PROTEIN"/>
    <property type="match status" value="1"/>
</dbReference>
<feature type="region of interest" description="Disordered" evidence="14">
    <location>
        <begin position="1"/>
        <end position="32"/>
    </location>
</feature>